<dbReference type="GO" id="GO:0003677">
    <property type="term" value="F:DNA binding"/>
    <property type="evidence" value="ECO:0007669"/>
    <property type="project" value="InterPro"/>
</dbReference>
<protein>
    <submittedName>
        <fullName evidence="3">Helix-turn-helix domain-containing protein</fullName>
    </submittedName>
</protein>
<evidence type="ECO:0000259" key="2">
    <source>
        <dbReference type="PROSITE" id="PS50943"/>
    </source>
</evidence>
<reference evidence="3 4" key="1">
    <citation type="submission" date="2018-08" db="EMBL/GenBank/DDBJ databases">
        <title>A genome reference for cultivated species of the human gut microbiota.</title>
        <authorList>
            <person name="Zou Y."/>
            <person name="Xue W."/>
            <person name="Luo G."/>
        </authorList>
    </citation>
    <scope>NUCLEOTIDE SEQUENCE [LARGE SCALE GENOMIC DNA]</scope>
    <source>
        <strain evidence="3 4">OM08-14</strain>
    </source>
</reference>
<dbReference type="InterPro" id="IPR010982">
    <property type="entry name" value="Lambda_DNA-bd_dom_sf"/>
</dbReference>
<dbReference type="AlphaFoldDB" id="A0A3E4WHB2"/>
<dbReference type="CDD" id="cd00093">
    <property type="entry name" value="HTH_XRE"/>
    <property type="match status" value="1"/>
</dbReference>
<dbReference type="SUPFAM" id="SSF47413">
    <property type="entry name" value="lambda repressor-like DNA-binding domains"/>
    <property type="match status" value="1"/>
</dbReference>
<dbReference type="InterPro" id="IPR001387">
    <property type="entry name" value="Cro/C1-type_HTH"/>
</dbReference>
<gene>
    <name evidence="3" type="ORF">DXC17_04795</name>
</gene>
<dbReference type="Pfam" id="PF12844">
    <property type="entry name" value="HTH_19"/>
    <property type="match status" value="1"/>
</dbReference>
<name>A0A3E4WHB2_9BACT</name>
<dbReference type="SMART" id="SM00530">
    <property type="entry name" value="HTH_XRE"/>
    <property type="match status" value="1"/>
</dbReference>
<evidence type="ECO:0000313" key="3">
    <source>
        <dbReference type="EMBL" id="RGM41628.1"/>
    </source>
</evidence>
<dbReference type="EMBL" id="QSTF01000007">
    <property type="protein sequence ID" value="RGM41628.1"/>
    <property type="molecule type" value="Genomic_DNA"/>
</dbReference>
<evidence type="ECO:0000256" key="1">
    <source>
        <dbReference type="SAM" id="Coils"/>
    </source>
</evidence>
<dbReference type="Proteomes" id="UP000260780">
    <property type="component" value="Unassembled WGS sequence"/>
</dbReference>
<accession>A0A3E4WHB2</accession>
<evidence type="ECO:0000313" key="4">
    <source>
        <dbReference type="Proteomes" id="UP000260780"/>
    </source>
</evidence>
<dbReference type="PROSITE" id="PS50943">
    <property type="entry name" value="HTH_CROC1"/>
    <property type="match status" value="1"/>
</dbReference>
<sequence>MDKQEINNGLIERLEQLMEYKSLNQRSLSKEIGFSYSTLNKYCNKKSNTIDFELIYRLASHFSDIDTNWLIQGTGEMLLTSEQPTASNENDRLSKLIDTIAFQQDTINNLHGRIKELETTNKRLETQVALYIGKQIV</sequence>
<organism evidence="3 4">
    <name type="scientific">Phocaeicola plebeius</name>
    <dbReference type="NCBI Taxonomy" id="310297"/>
    <lineage>
        <taxon>Bacteria</taxon>
        <taxon>Pseudomonadati</taxon>
        <taxon>Bacteroidota</taxon>
        <taxon>Bacteroidia</taxon>
        <taxon>Bacteroidales</taxon>
        <taxon>Bacteroidaceae</taxon>
        <taxon>Phocaeicola</taxon>
    </lineage>
</organism>
<proteinExistence type="predicted"/>
<keyword evidence="1" id="KW-0175">Coiled coil</keyword>
<dbReference type="RefSeq" id="WP_117747535.1">
    <property type="nucleotide sequence ID" value="NZ_JAQCSP010000004.1"/>
</dbReference>
<dbReference type="Gene3D" id="1.10.260.40">
    <property type="entry name" value="lambda repressor-like DNA-binding domains"/>
    <property type="match status" value="1"/>
</dbReference>
<comment type="caution">
    <text evidence="3">The sequence shown here is derived from an EMBL/GenBank/DDBJ whole genome shotgun (WGS) entry which is preliminary data.</text>
</comment>
<feature type="domain" description="HTH cro/C1-type" evidence="2">
    <location>
        <begin position="14"/>
        <end position="70"/>
    </location>
</feature>
<feature type="coiled-coil region" evidence="1">
    <location>
        <begin position="100"/>
        <end position="134"/>
    </location>
</feature>